<feature type="domain" description="Glycosyltransferase 2-like" evidence="1">
    <location>
        <begin position="1"/>
        <end position="158"/>
    </location>
</feature>
<dbReference type="CDD" id="cd04179">
    <property type="entry name" value="DPM_DPG-synthase_like"/>
    <property type="match status" value="1"/>
</dbReference>
<name>X0UF80_9ZZZZ</name>
<dbReference type="InterPro" id="IPR001173">
    <property type="entry name" value="Glyco_trans_2-like"/>
</dbReference>
<accession>X0UF80</accession>
<dbReference type="InterPro" id="IPR050256">
    <property type="entry name" value="Glycosyltransferase_2"/>
</dbReference>
<dbReference type="AlphaFoldDB" id="X0UF80"/>
<dbReference type="Pfam" id="PF00535">
    <property type="entry name" value="Glycos_transf_2"/>
    <property type="match status" value="1"/>
</dbReference>
<evidence type="ECO:0000313" key="2">
    <source>
        <dbReference type="EMBL" id="GAG04409.1"/>
    </source>
</evidence>
<dbReference type="Gene3D" id="3.90.550.10">
    <property type="entry name" value="Spore Coat Polysaccharide Biosynthesis Protein SpsA, Chain A"/>
    <property type="match status" value="1"/>
</dbReference>
<protein>
    <recommendedName>
        <fullName evidence="1">Glycosyltransferase 2-like domain-containing protein</fullName>
    </recommendedName>
</protein>
<gene>
    <name evidence="2" type="ORF">S01H1_36429</name>
</gene>
<comment type="caution">
    <text evidence="2">The sequence shown here is derived from an EMBL/GenBank/DDBJ whole genome shotgun (WGS) entry which is preliminary data.</text>
</comment>
<feature type="non-terminal residue" evidence="2">
    <location>
        <position position="1"/>
    </location>
</feature>
<proteinExistence type="predicted"/>
<evidence type="ECO:0000259" key="1">
    <source>
        <dbReference type="Pfam" id="PF00535"/>
    </source>
</evidence>
<dbReference type="PANTHER" id="PTHR48090:SF7">
    <property type="entry name" value="RFBJ PROTEIN"/>
    <property type="match status" value="1"/>
</dbReference>
<organism evidence="2">
    <name type="scientific">marine sediment metagenome</name>
    <dbReference type="NCBI Taxonomy" id="412755"/>
    <lineage>
        <taxon>unclassified sequences</taxon>
        <taxon>metagenomes</taxon>
        <taxon>ecological metagenomes</taxon>
    </lineage>
</organism>
<sequence length="231" mass="26364">AYNAEQTLEKTYKDIPKKYVDDVILVDDASKDDTVKISRKLGIKTIVHKKNKGYGANQKTCYKAALKQGADIIILLHPDYQYDPKRIPAMVKPIKEGKADIVYGSRMLIEGDAKKGGMPTYKRIGNRTLTIYFNIMLGTKLTDSATGYIAYSRKVLETIPFLRNDDGFKFDEETIIQCVDRGFRMTEIPIPSRYEDESSSISFRKAAKYGFGLFIKVLSYKLQRYSTIKHK</sequence>
<reference evidence="2" key="1">
    <citation type="journal article" date="2014" name="Front. Microbiol.">
        <title>High frequency of phylogenetically diverse reductive dehalogenase-homologous genes in deep subseafloor sedimentary metagenomes.</title>
        <authorList>
            <person name="Kawai M."/>
            <person name="Futagami T."/>
            <person name="Toyoda A."/>
            <person name="Takaki Y."/>
            <person name="Nishi S."/>
            <person name="Hori S."/>
            <person name="Arai W."/>
            <person name="Tsubouchi T."/>
            <person name="Morono Y."/>
            <person name="Uchiyama I."/>
            <person name="Ito T."/>
            <person name="Fujiyama A."/>
            <person name="Inagaki F."/>
            <person name="Takami H."/>
        </authorList>
    </citation>
    <scope>NUCLEOTIDE SEQUENCE</scope>
    <source>
        <strain evidence="2">Expedition CK06-06</strain>
    </source>
</reference>
<dbReference type="EMBL" id="BARS01022822">
    <property type="protein sequence ID" value="GAG04409.1"/>
    <property type="molecule type" value="Genomic_DNA"/>
</dbReference>
<dbReference type="PANTHER" id="PTHR48090">
    <property type="entry name" value="UNDECAPRENYL-PHOSPHATE 4-DEOXY-4-FORMAMIDO-L-ARABINOSE TRANSFERASE-RELATED"/>
    <property type="match status" value="1"/>
</dbReference>
<dbReference type="InterPro" id="IPR029044">
    <property type="entry name" value="Nucleotide-diphossugar_trans"/>
</dbReference>
<dbReference type="SUPFAM" id="SSF53448">
    <property type="entry name" value="Nucleotide-diphospho-sugar transferases"/>
    <property type="match status" value="1"/>
</dbReference>